<feature type="region of interest" description="Disordered" evidence="9">
    <location>
        <begin position="195"/>
        <end position="248"/>
    </location>
</feature>
<evidence type="ECO:0000256" key="9">
    <source>
        <dbReference type="SAM" id="MobiDB-lite"/>
    </source>
</evidence>
<dbReference type="GO" id="GO:0004430">
    <property type="term" value="F:1-phosphatidylinositol 4-kinase activity"/>
    <property type="evidence" value="ECO:0007669"/>
    <property type="project" value="UniProtKB-EC"/>
</dbReference>
<dbReference type="GO" id="GO:0005524">
    <property type="term" value="F:ATP binding"/>
    <property type="evidence" value="ECO:0007669"/>
    <property type="project" value="UniProtKB-KW"/>
</dbReference>
<feature type="domain" description="PI3K/PI4K catalytic" evidence="10">
    <location>
        <begin position="307"/>
        <end position="792"/>
    </location>
</feature>
<dbReference type="Pfam" id="PF00454">
    <property type="entry name" value="PI3_PI4_kinase"/>
    <property type="match status" value="2"/>
</dbReference>
<dbReference type="GO" id="GO:0007032">
    <property type="term" value="P:endosome organization"/>
    <property type="evidence" value="ECO:0007669"/>
    <property type="project" value="TreeGrafter"/>
</dbReference>
<dbReference type="STRING" id="90262.A0A1X2I4S0"/>
<feature type="compositionally biased region" description="Basic residues" evidence="9">
    <location>
        <begin position="919"/>
        <end position="936"/>
    </location>
</feature>
<evidence type="ECO:0000256" key="8">
    <source>
        <dbReference type="ARBA" id="ARBA00023136"/>
    </source>
</evidence>
<dbReference type="GO" id="GO:0005802">
    <property type="term" value="C:trans-Golgi network"/>
    <property type="evidence" value="ECO:0007669"/>
    <property type="project" value="TreeGrafter"/>
</dbReference>
<dbReference type="AlphaFoldDB" id="A0A1X2I4S0"/>
<feature type="compositionally biased region" description="Polar residues" evidence="9">
    <location>
        <begin position="519"/>
        <end position="533"/>
    </location>
</feature>
<gene>
    <name evidence="11" type="ORF">BCR42DRAFT_423451</name>
</gene>
<evidence type="ECO:0000256" key="7">
    <source>
        <dbReference type="ARBA" id="ARBA00022840"/>
    </source>
</evidence>
<dbReference type="InterPro" id="IPR018936">
    <property type="entry name" value="PI3/4_kinase_CS"/>
</dbReference>
<keyword evidence="6 11" id="KW-0418">Kinase</keyword>
<keyword evidence="4" id="KW-0808">Transferase</keyword>
<evidence type="ECO:0000256" key="4">
    <source>
        <dbReference type="ARBA" id="ARBA00022679"/>
    </source>
</evidence>
<keyword evidence="5" id="KW-0547">Nucleotide-binding</keyword>
<evidence type="ECO:0000256" key="2">
    <source>
        <dbReference type="ARBA" id="ARBA00012169"/>
    </source>
</evidence>
<feature type="compositionally biased region" description="Polar residues" evidence="9">
    <location>
        <begin position="907"/>
        <end position="918"/>
    </location>
</feature>
<accession>A0A1X2I4S0</accession>
<organism evidence="11 12">
    <name type="scientific">Absidia repens</name>
    <dbReference type="NCBI Taxonomy" id="90262"/>
    <lineage>
        <taxon>Eukaryota</taxon>
        <taxon>Fungi</taxon>
        <taxon>Fungi incertae sedis</taxon>
        <taxon>Mucoromycota</taxon>
        <taxon>Mucoromycotina</taxon>
        <taxon>Mucoromycetes</taxon>
        <taxon>Mucorales</taxon>
        <taxon>Cunninghamellaceae</taxon>
        <taxon>Absidia</taxon>
    </lineage>
</organism>
<feature type="compositionally biased region" description="Low complexity" evidence="9">
    <location>
        <begin position="952"/>
        <end position="962"/>
    </location>
</feature>
<dbReference type="InterPro" id="IPR039756">
    <property type="entry name" value="Lsb6/PI4K2"/>
</dbReference>
<evidence type="ECO:0000256" key="1">
    <source>
        <dbReference type="ARBA" id="ARBA00004236"/>
    </source>
</evidence>
<protein>
    <recommendedName>
        <fullName evidence="2">1-phosphatidylinositol 4-kinase</fullName>
        <ecNumber evidence="2">2.7.1.67</ecNumber>
    </recommendedName>
</protein>
<keyword evidence="12" id="KW-1185">Reference proteome</keyword>
<sequence length="1046" mass="117205">MFRSRKETTHNHQTYSRLQQQDDGDDDLDYEDWSDLAQHPNSVLVTNTTNNINGGDNYATVVLPQPIDHNGNNSSSNNNNSSNSSNSHNNHMLPPAAIPTAYAQGAQPSTTTNNNTSNNNSSFLPNDTLAKLPQTTRDYFHNKWLPSKANKATLANMPPAIVSDIQQGNIPSHADPTLRELDVRGWTIAHRRLYRLRKQKKKKKKSKKSGADGIGGGKHMISDTSGGAGPGGDTTDDDGNYTYLDSSLQPSNQLSASVFIKIDYDDTGSTQQSSSPDNIKVKGQPIPVSKNRYLQIVESVQLAINDNIQPTRISQGSSGSYFCRDRDNKIVGVFKPKNEEPYGQLNPKWAKWLHRHLFPCFFGRSCLIPNLGYISEAAASLVDRQLGTCIVPTTHLDHFTSPSFHYDYLDRRRYRHSPQQHPLPLKIGSFQCFLHGYRDANVFLRDNPWPLETSSSSLVRFGGGMVTTGSAVWGHCLGQSEDDDRNSGHDGNDDDDDDGEHTTKSKRMIGSKKSGYQPVATSTENNNPNSNDAPLSPHGSTKGGYVALHMGSASGSSGDDEETDSDTLLRHRSSFYRNNKPPQKPAFQWTLQLQLQFKKEFEHLVILDYLIRNTDRGLDNWMIRYCEGTASTTHLNNNQSSSSNNSSNATVIMDHHHEEHRPTGTSSCIHGNTTPHIHIAAIDNGLAFPFKHPDEWRSYPYGWLALPSSLVARPFSPDTRRRFLPILSDPVWWHQTVEQLRRLFQVDADFNERMFQRQMAVLRGQGYNLVRVLKDPHAGPLDLVAMERVLVNQEEIFIEYDEKRMEERLPSRKKKNHHHHNQQQQQQLSTPPSESSSLSDRPSSAAGAVAADLSSPSSVPVGTLHHHHDDATTAAMAAVSSSMPSQQPQHHHHHHHHHQDHDPVLQSPLSISPSSTHQQRQKSKNSTRRLRPKRSTSFHAFDSSAGIALPTSSSSKNNNNSNGAAKRNKKDLPWKDRVRKRLSLDLGRRRLTLRHIVGSDGEMQDDDDYLSIDSFDDAQEPVRKRLLLVMETVKLVKSKLPYFSCC</sequence>
<name>A0A1X2I4S0_9FUNG</name>
<feature type="region of interest" description="Disordered" evidence="9">
    <location>
        <begin position="807"/>
        <end position="975"/>
    </location>
</feature>
<dbReference type="GO" id="GO:0007030">
    <property type="term" value="P:Golgi organization"/>
    <property type="evidence" value="ECO:0007669"/>
    <property type="project" value="TreeGrafter"/>
</dbReference>
<feature type="compositionally biased region" description="Low complexity" evidence="9">
    <location>
        <begin position="822"/>
        <end position="844"/>
    </location>
</feature>
<dbReference type="OrthoDB" id="3349449at2759"/>
<evidence type="ECO:0000256" key="5">
    <source>
        <dbReference type="ARBA" id="ARBA00022741"/>
    </source>
</evidence>
<dbReference type="EC" id="2.7.1.67" evidence="2"/>
<feature type="compositionally biased region" description="Low complexity" evidence="9">
    <location>
        <begin position="69"/>
        <end position="91"/>
    </location>
</feature>
<feature type="compositionally biased region" description="Acidic residues" evidence="9">
    <location>
        <begin position="22"/>
        <end position="33"/>
    </location>
</feature>
<keyword evidence="7" id="KW-0067">ATP-binding</keyword>
<dbReference type="PROSITE" id="PS00916">
    <property type="entry name" value="PI3_4_KINASE_2"/>
    <property type="match status" value="1"/>
</dbReference>
<feature type="region of interest" description="Disordered" evidence="9">
    <location>
        <begin position="47"/>
        <end position="128"/>
    </location>
</feature>
<feature type="region of interest" description="Disordered" evidence="9">
    <location>
        <begin position="476"/>
        <end position="566"/>
    </location>
</feature>
<evidence type="ECO:0000313" key="12">
    <source>
        <dbReference type="Proteomes" id="UP000193560"/>
    </source>
</evidence>
<feature type="compositionally biased region" description="Basic and acidic residues" evidence="9">
    <location>
        <begin position="1"/>
        <end position="10"/>
    </location>
</feature>
<feature type="compositionally biased region" description="Basic residues" evidence="9">
    <location>
        <begin position="195"/>
        <end position="208"/>
    </location>
</feature>
<evidence type="ECO:0000313" key="11">
    <source>
        <dbReference type="EMBL" id="ORZ09452.1"/>
    </source>
</evidence>
<feature type="compositionally biased region" description="Basic residues" evidence="9">
    <location>
        <begin position="889"/>
        <end position="898"/>
    </location>
</feature>
<dbReference type="GO" id="GO:0005768">
    <property type="term" value="C:endosome"/>
    <property type="evidence" value="ECO:0007669"/>
    <property type="project" value="TreeGrafter"/>
</dbReference>
<keyword evidence="8" id="KW-0472">Membrane</keyword>
<keyword evidence="3" id="KW-1003">Cell membrane</keyword>
<dbReference type="PANTHER" id="PTHR12865:SF1">
    <property type="entry name" value="PHOSPHATIDYLINOSITOL 4-KINASE TYPE 2"/>
    <property type="match status" value="1"/>
</dbReference>
<evidence type="ECO:0000256" key="3">
    <source>
        <dbReference type="ARBA" id="ARBA00022475"/>
    </source>
</evidence>
<feature type="compositionally biased region" description="Low complexity" evidence="9">
    <location>
        <begin position="872"/>
        <end position="888"/>
    </location>
</feature>
<dbReference type="PROSITE" id="PS50290">
    <property type="entry name" value="PI3_4_KINASE_3"/>
    <property type="match status" value="1"/>
</dbReference>
<dbReference type="GO" id="GO:0005886">
    <property type="term" value="C:plasma membrane"/>
    <property type="evidence" value="ECO:0007669"/>
    <property type="project" value="UniProtKB-SubCell"/>
</dbReference>
<reference evidence="11 12" key="1">
    <citation type="submission" date="2016-07" db="EMBL/GenBank/DDBJ databases">
        <title>Pervasive Adenine N6-methylation of Active Genes in Fungi.</title>
        <authorList>
            <consortium name="DOE Joint Genome Institute"/>
            <person name="Mondo S.J."/>
            <person name="Dannebaum R.O."/>
            <person name="Kuo R.C."/>
            <person name="Labutti K."/>
            <person name="Haridas S."/>
            <person name="Kuo A."/>
            <person name="Salamov A."/>
            <person name="Ahrendt S.R."/>
            <person name="Lipzen A."/>
            <person name="Sullivan W."/>
            <person name="Andreopoulos W.B."/>
            <person name="Clum A."/>
            <person name="Lindquist E."/>
            <person name="Daum C."/>
            <person name="Ramamoorthy G.K."/>
            <person name="Gryganskyi A."/>
            <person name="Culley D."/>
            <person name="Magnuson J.K."/>
            <person name="James T.Y."/>
            <person name="O'Malley M.A."/>
            <person name="Stajich J.E."/>
            <person name="Spatafora J.W."/>
            <person name="Visel A."/>
            <person name="Grigoriev I.V."/>
        </authorList>
    </citation>
    <scope>NUCLEOTIDE SEQUENCE [LARGE SCALE GENOMIC DNA]</scope>
    <source>
        <strain evidence="11 12">NRRL 1336</strain>
    </source>
</reference>
<comment type="caution">
    <text evidence="11">The sequence shown here is derived from an EMBL/GenBank/DDBJ whole genome shotgun (WGS) entry which is preliminary data.</text>
</comment>
<feature type="compositionally biased region" description="Low complexity" evidence="9">
    <location>
        <begin position="109"/>
        <end position="122"/>
    </location>
</feature>
<feature type="region of interest" description="Disordered" evidence="9">
    <location>
        <begin position="1"/>
        <end position="33"/>
    </location>
</feature>
<evidence type="ECO:0000256" key="6">
    <source>
        <dbReference type="ARBA" id="ARBA00022777"/>
    </source>
</evidence>
<evidence type="ECO:0000259" key="10">
    <source>
        <dbReference type="PROSITE" id="PS50290"/>
    </source>
</evidence>
<dbReference type="GO" id="GO:0000329">
    <property type="term" value="C:fungal-type vacuole membrane"/>
    <property type="evidence" value="ECO:0007669"/>
    <property type="project" value="TreeGrafter"/>
</dbReference>
<dbReference type="Proteomes" id="UP000193560">
    <property type="component" value="Unassembled WGS sequence"/>
</dbReference>
<proteinExistence type="predicted"/>
<comment type="subcellular location">
    <subcellularLocation>
        <location evidence="1">Cell membrane</location>
    </subcellularLocation>
</comment>
<dbReference type="PANTHER" id="PTHR12865">
    <property type="entry name" value="PHOSPHATIDYLINOSITOL 4-KINASE TYPE-II"/>
    <property type="match status" value="1"/>
</dbReference>
<dbReference type="InterPro" id="IPR000403">
    <property type="entry name" value="PI3/4_kinase_cat_dom"/>
</dbReference>
<feature type="compositionally biased region" description="Basic residues" evidence="9">
    <location>
        <begin position="811"/>
        <end position="821"/>
    </location>
</feature>
<dbReference type="GO" id="GO:0046854">
    <property type="term" value="P:phosphatidylinositol phosphate biosynthetic process"/>
    <property type="evidence" value="ECO:0007669"/>
    <property type="project" value="TreeGrafter"/>
</dbReference>
<dbReference type="EMBL" id="MCGE01000027">
    <property type="protein sequence ID" value="ORZ09452.1"/>
    <property type="molecule type" value="Genomic_DNA"/>
</dbReference>